<dbReference type="AlphaFoldDB" id="A0A9J6FSU6"/>
<organism evidence="2 3">
    <name type="scientific">Haemaphysalis longicornis</name>
    <name type="common">Bush tick</name>
    <dbReference type="NCBI Taxonomy" id="44386"/>
    <lineage>
        <taxon>Eukaryota</taxon>
        <taxon>Metazoa</taxon>
        <taxon>Ecdysozoa</taxon>
        <taxon>Arthropoda</taxon>
        <taxon>Chelicerata</taxon>
        <taxon>Arachnida</taxon>
        <taxon>Acari</taxon>
        <taxon>Parasitiformes</taxon>
        <taxon>Ixodida</taxon>
        <taxon>Ixodoidea</taxon>
        <taxon>Ixodidae</taxon>
        <taxon>Haemaphysalinae</taxon>
        <taxon>Haemaphysalis</taxon>
    </lineage>
</organism>
<protein>
    <recommendedName>
        <fullName evidence="1">TRAF1-6 MATH domain-containing protein</fullName>
    </recommendedName>
</protein>
<dbReference type="InterPro" id="IPR049342">
    <property type="entry name" value="TRAF1-6_MATH_dom"/>
</dbReference>
<dbReference type="Proteomes" id="UP000821853">
    <property type="component" value="Unassembled WGS sequence"/>
</dbReference>
<comment type="caution">
    <text evidence="2">The sequence shown here is derived from an EMBL/GenBank/DDBJ whole genome shotgun (WGS) entry which is preliminary data.</text>
</comment>
<name>A0A9J6FSU6_HAELO</name>
<dbReference type="EMBL" id="JABSTR010000003">
    <property type="protein sequence ID" value="KAH9365903.1"/>
    <property type="molecule type" value="Genomic_DNA"/>
</dbReference>
<dbReference type="Gene3D" id="2.60.210.10">
    <property type="entry name" value="Apoptosis, Tumor Necrosis Factor Receptor Associated Protein 2, Chain A"/>
    <property type="match status" value="1"/>
</dbReference>
<keyword evidence="3" id="KW-1185">Reference proteome</keyword>
<gene>
    <name evidence="2" type="ORF">HPB48_015260</name>
</gene>
<dbReference type="VEuPathDB" id="VectorBase:HLOH_059036"/>
<dbReference type="SUPFAM" id="SSF49599">
    <property type="entry name" value="TRAF domain-like"/>
    <property type="match status" value="1"/>
</dbReference>
<dbReference type="OrthoDB" id="6499288at2759"/>
<dbReference type="Pfam" id="PF21355">
    <property type="entry name" value="TRAF-mep_MATH"/>
    <property type="match status" value="1"/>
</dbReference>
<reference evidence="2 3" key="1">
    <citation type="journal article" date="2020" name="Cell">
        <title>Large-Scale Comparative Analyses of Tick Genomes Elucidate Their Genetic Diversity and Vector Capacities.</title>
        <authorList>
            <consortium name="Tick Genome and Microbiome Consortium (TIGMIC)"/>
            <person name="Jia N."/>
            <person name="Wang J."/>
            <person name="Shi W."/>
            <person name="Du L."/>
            <person name="Sun Y."/>
            <person name="Zhan W."/>
            <person name="Jiang J.F."/>
            <person name="Wang Q."/>
            <person name="Zhang B."/>
            <person name="Ji P."/>
            <person name="Bell-Sakyi L."/>
            <person name="Cui X.M."/>
            <person name="Yuan T.T."/>
            <person name="Jiang B.G."/>
            <person name="Yang W.F."/>
            <person name="Lam T.T."/>
            <person name="Chang Q.C."/>
            <person name="Ding S.J."/>
            <person name="Wang X.J."/>
            <person name="Zhu J.G."/>
            <person name="Ruan X.D."/>
            <person name="Zhao L."/>
            <person name="Wei J.T."/>
            <person name="Ye R.Z."/>
            <person name="Que T.C."/>
            <person name="Du C.H."/>
            <person name="Zhou Y.H."/>
            <person name="Cheng J.X."/>
            <person name="Dai P.F."/>
            <person name="Guo W.B."/>
            <person name="Han X.H."/>
            <person name="Huang E.J."/>
            <person name="Li L.F."/>
            <person name="Wei W."/>
            <person name="Gao Y.C."/>
            <person name="Liu J.Z."/>
            <person name="Shao H.Z."/>
            <person name="Wang X."/>
            <person name="Wang C.C."/>
            <person name="Yang T.C."/>
            <person name="Huo Q.B."/>
            <person name="Li W."/>
            <person name="Chen H.Y."/>
            <person name="Chen S.E."/>
            <person name="Zhou L.G."/>
            <person name="Ni X.B."/>
            <person name="Tian J.H."/>
            <person name="Sheng Y."/>
            <person name="Liu T."/>
            <person name="Pan Y.S."/>
            <person name="Xia L.Y."/>
            <person name="Li J."/>
            <person name="Zhao F."/>
            <person name="Cao W.C."/>
        </authorList>
    </citation>
    <scope>NUCLEOTIDE SEQUENCE [LARGE SCALE GENOMIC DNA]</scope>
    <source>
        <strain evidence="2">HaeL-2018</strain>
    </source>
</reference>
<dbReference type="InterPro" id="IPR008974">
    <property type="entry name" value="TRAF-like"/>
</dbReference>
<proteinExistence type="predicted"/>
<evidence type="ECO:0000313" key="3">
    <source>
        <dbReference type="Proteomes" id="UP000821853"/>
    </source>
</evidence>
<feature type="domain" description="TRAF1-6 MATH" evidence="1">
    <location>
        <begin position="207"/>
        <end position="302"/>
    </location>
</feature>
<sequence>MQFLAFERRVEHRVRELEGILSQLSLESRSQNDKLVEVCHNINDLKEALTEQFGTASHQSLYRLDQNEAEMKALVAQQTRIEQRVCELDAKLAQLSCESGSLSDKLIEISHDNNNLKQAITEQFGSAFDRCIAEIKALFSEKVESLRSALTSELASVRNVPRTHQWVLKGYAALKEEALKKGWSLSMSDKVYLQRYLMSWGIDVRKEGDSLNLALCIRLHEGSEDEFLHWPFIKTLQLSIIHPETRRERRCVGEPDSAEYCRDCFGRPIGGSNRPARFSETMIELGDIESDGYVKKDELLLRLEVLL</sequence>
<evidence type="ECO:0000259" key="1">
    <source>
        <dbReference type="Pfam" id="PF21355"/>
    </source>
</evidence>
<evidence type="ECO:0000313" key="2">
    <source>
        <dbReference type="EMBL" id="KAH9365903.1"/>
    </source>
</evidence>
<accession>A0A9J6FSU6</accession>